<feature type="transmembrane region" description="Helical" evidence="7">
    <location>
        <begin position="161"/>
        <end position="181"/>
    </location>
</feature>
<dbReference type="Proteomes" id="UP001210925">
    <property type="component" value="Unassembled WGS sequence"/>
</dbReference>
<organism evidence="9 10">
    <name type="scientific">Boothiomyces macroporosus</name>
    <dbReference type="NCBI Taxonomy" id="261099"/>
    <lineage>
        <taxon>Eukaryota</taxon>
        <taxon>Fungi</taxon>
        <taxon>Fungi incertae sedis</taxon>
        <taxon>Chytridiomycota</taxon>
        <taxon>Chytridiomycota incertae sedis</taxon>
        <taxon>Chytridiomycetes</taxon>
        <taxon>Rhizophydiales</taxon>
        <taxon>Terramycetaceae</taxon>
        <taxon>Boothiomyces</taxon>
    </lineage>
</organism>
<evidence type="ECO:0000256" key="5">
    <source>
        <dbReference type="ARBA" id="ARBA00022989"/>
    </source>
</evidence>
<keyword evidence="2" id="KW-0813">Transport</keyword>
<evidence type="ECO:0000256" key="1">
    <source>
        <dbReference type="ARBA" id="ARBA00004141"/>
    </source>
</evidence>
<feature type="transmembrane region" description="Helical" evidence="7">
    <location>
        <begin position="415"/>
        <end position="439"/>
    </location>
</feature>
<dbReference type="GO" id="GO:0015171">
    <property type="term" value="F:amino acid transmembrane transporter activity"/>
    <property type="evidence" value="ECO:0007669"/>
    <property type="project" value="TreeGrafter"/>
</dbReference>
<keyword evidence="10" id="KW-1185">Reference proteome</keyword>
<dbReference type="PANTHER" id="PTHR43341:SF1">
    <property type="entry name" value="GENERAL AMINO-ACID PERMEASE GAP1"/>
    <property type="match status" value="1"/>
</dbReference>
<evidence type="ECO:0000256" key="7">
    <source>
        <dbReference type="SAM" id="Phobius"/>
    </source>
</evidence>
<keyword evidence="4" id="KW-0029">Amino-acid transport</keyword>
<feature type="transmembrane region" description="Helical" evidence="7">
    <location>
        <begin position="20"/>
        <end position="38"/>
    </location>
</feature>
<dbReference type="GO" id="GO:0016020">
    <property type="term" value="C:membrane"/>
    <property type="evidence" value="ECO:0007669"/>
    <property type="project" value="UniProtKB-SubCell"/>
</dbReference>
<feature type="transmembrane region" description="Helical" evidence="7">
    <location>
        <begin position="459"/>
        <end position="476"/>
    </location>
</feature>
<feature type="domain" description="Amino acid permease/ SLC12A" evidence="8">
    <location>
        <begin position="22"/>
        <end position="479"/>
    </location>
</feature>
<keyword evidence="3 7" id="KW-0812">Transmembrane</keyword>
<reference evidence="9" key="1">
    <citation type="submission" date="2020-05" db="EMBL/GenBank/DDBJ databases">
        <title>Phylogenomic resolution of chytrid fungi.</title>
        <authorList>
            <person name="Stajich J.E."/>
            <person name="Amses K."/>
            <person name="Simmons R."/>
            <person name="Seto K."/>
            <person name="Myers J."/>
            <person name="Bonds A."/>
            <person name="Quandt C.A."/>
            <person name="Barry K."/>
            <person name="Liu P."/>
            <person name="Grigoriev I."/>
            <person name="Longcore J.E."/>
            <person name="James T.Y."/>
        </authorList>
    </citation>
    <scope>NUCLEOTIDE SEQUENCE</scope>
    <source>
        <strain evidence="9">PLAUS21</strain>
    </source>
</reference>
<keyword evidence="6 7" id="KW-0472">Membrane</keyword>
<dbReference type="InterPro" id="IPR050524">
    <property type="entry name" value="APC_YAT"/>
</dbReference>
<evidence type="ECO:0000313" key="10">
    <source>
        <dbReference type="Proteomes" id="UP001210925"/>
    </source>
</evidence>
<feature type="transmembrane region" description="Helical" evidence="7">
    <location>
        <begin position="378"/>
        <end position="403"/>
    </location>
</feature>
<evidence type="ECO:0000256" key="4">
    <source>
        <dbReference type="ARBA" id="ARBA00022970"/>
    </source>
</evidence>
<evidence type="ECO:0000256" key="2">
    <source>
        <dbReference type="ARBA" id="ARBA00022448"/>
    </source>
</evidence>
<dbReference type="InterPro" id="IPR004841">
    <property type="entry name" value="AA-permease/SLC12A_dom"/>
</dbReference>
<accession>A0AAD5UJN0</accession>
<comment type="subcellular location">
    <subcellularLocation>
        <location evidence="1">Membrane</location>
        <topology evidence="1">Multi-pass membrane protein</topology>
    </subcellularLocation>
</comment>
<protein>
    <recommendedName>
        <fullName evidence="8">Amino acid permease/ SLC12A domain-containing protein</fullName>
    </recommendedName>
</protein>
<feature type="transmembrane region" description="Helical" evidence="7">
    <location>
        <begin position="248"/>
        <end position="267"/>
    </location>
</feature>
<feature type="transmembrane region" description="Helical" evidence="7">
    <location>
        <begin position="338"/>
        <end position="358"/>
    </location>
</feature>
<evidence type="ECO:0000313" key="9">
    <source>
        <dbReference type="EMBL" id="KAJ3260087.1"/>
    </source>
</evidence>
<feature type="transmembrane region" description="Helical" evidence="7">
    <location>
        <begin position="134"/>
        <end position="155"/>
    </location>
</feature>
<evidence type="ECO:0000259" key="8">
    <source>
        <dbReference type="Pfam" id="PF00324"/>
    </source>
</evidence>
<dbReference type="EMBL" id="JADGKB010000013">
    <property type="protein sequence ID" value="KAJ3260087.1"/>
    <property type="molecule type" value="Genomic_DNA"/>
</dbReference>
<dbReference type="AlphaFoldDB" id="A0AAD5UJN0"/>
<gene>
    <name evidence="9" type="ORF">HK103_001163</name>
</gene>
<evidence type="ECO:0000256" key="6">
    <source>
        <dbReference type="ARBA" id="ARBA00023136"/>
    </source>
</evidence>
<comment type="caution">
    <text evidence="9">The sequence shown here is derived from an EMBL/GenBank/DDBJ whole genome shotgun (WGS) entry which is preliminary data.</text>
</comment>
<dbReference type="Gene3D" id="1.20.1740.10">
    <property type="entry name" value="Amino acid/polyamine transporter I"/>
    <property type="match status" value="1"/>
</dbReference>
<dbReference type="PANTHER" id="PTHR43341">
    <property type="entry name" value="AMINO ACID PERMEASE"/>
    <property type="match status" value="1"/>
</dbReference>
<dbReference type="Pfam" id="PF00324">
    <property type="entry name" value="AA_permease"/>
    <property type="match status" value="1"/>
</dbReference>
<dbReference type="FunFam" id="1.20.1740.10:FF:000001">
    <property type="entry name" value="Amino acid permease"/>
    <property type="match status" value="1"/>
</dbReference>
<proteinExistence type="predicted"/>
<sequence length="518" mass="56157">MEKEPILHHDDPGTKRKLESRHLTMIAIAGTIGTGLFLKSGDVIAHAGAIGALTAYIMAGISVFSVVMSLGEMATMIPISGSFNEYAARFIDPALGFAGGWMYWLQWLLTFPAEIQAAAGFISHWIPTSRVSPWIWFFLMMGLLTFINLIAVNGFGEFEYWLSFIKIFAIVFFIITATVIITRDHYGFSTWSDGGGAFLNGPVGIGGALVSAAFAFGGTELVGITAGEANNPGVAVPKSIKGTFWRIAIFYFLSIFLIGLILPASYLHEISGENGLNKSPFVFTLAHAGMAFAPDLINFVGLVAVTSAANSSIYACSRTMMAQCQAGRGPKFLSKTNSRGIPFIQAILVSILGLVVLTTTFIKVSDAEAAAGHSPFDLLVNCIGACILMTWTIIAVTHIRFRAALKEQGIPLSDLIYVSPVGVYGDYLSIVINLISLFFSGSADLFLGAQFNTLDFLDAYLILIIYPVLFFGYKWYAKSAIIPLAKVDLVTGVQLKKNLEAERQEKQELWRKIVGIIA</sequence>
<keyword evidence="5 7" id="KW-1133">Transmembrane helix</keyword>
<name>A0AAD5UJN0_9FUNG</name>
<dbReference type="PIRSF" id="PIRSF006060">
    <property type="entry name" value="AA_transporter"/>
    <property type="match status" value="1"/>
</dbReference>
<feature type="transmembrane region" description="Helical" evidence="7">
    <location>
        <begin position="50"/>
        <end position="70"/>
    </location>
</feature>
<evidence type="ECO:0000256" key="3">
    <source>
        <dbReference type="ARBA" id="ARBA00022692"/>
    </source>
</evidence>